<comment type="caution">
    <text evidence="1">The sequence shown here is derived from an EMBL/GenBank/DDBJ whole genome shotgun (WGS) entry which is preliminary data.</text>
</comment>
<dbReference type="EMBL" id="CACRXK020017657">
    <property type="protein sequence ID" value="CAB4031472.1"/>
    <property type="molecule type" value="Genomic_DNA"/>
</dbReference>
<sequence>ISIFARVLDFGISSMRVVMSILDFGTNMSVLMSYEYILFWYLKSTLIHLQKSSNIPMSIFIRMPNFGTIYMRMLMSIMDFEFDRQMWATWYTSWLMQFVLLVFVSGPYGLYFSHIQSSDYTIVIKKIILFYHFQKFKFSKILSQKITFFGFFTWLKMDLRSAHFNKLQVPPKRWNSIIYISVLFSGTCQLFDLVFFCVFFTGDVKLNAFTVLKFDHSLIIHMKKPITPIVDGHIKNLLHLVHDHTRNRVSGASDRKPIRGRLMGRLFRLLVECSRGGMNDGIILIVISYILPELYDDESQHMLGMQHKNIYATIVIPRFVQTKHANFYLSSREIRFMICLDHFSKDCFERLFHLDENCALTAMTTFTPYKKMQNRTSSTSYSATSSGKASGSSNSIIKISN</sequence>
<name>A0A7D9LFU6_PARCT</name>
<feature type="non-terminal residue" evidence="1">
    <location>
        <position position="1"/>
    </location>
</feature>
<protein>
    <submittedName>
        <fullName evidence="1">Uncharacterized protein</fullName>
    </submittedName>
</protein>
<dbReference type="Proteomes" id="UP001152795">
    <property type="component" value="Unassembled WGS sequence"/>
</dbReference>
<evidence type="ECO:0000313" key="1">
    <source>
        <dbReference type="EMBL" id="CAB4031472.1"/>
    </source>
</evidence>
<gene>
    <name evidence="1" type="ORF">PACLA_8A035805</name>
</gene>
<feature type="non-terminal residue" evidence="1">
    <location>
        <position position="401"/>
    </location>
</feature>
<proteinExistence type="predicted"/>
<organism evidence="1 2">
    <name type="scientific">Paramuricea clavata</name>
    <name type="common">Red gorgonian</name>
    <name type="synonym">Violescent sea-whip</name>
    <dbReference type="NCBI Taxonomy" id="317549"/>
    <lineage>
        <taxon>Eukaryota</taxon>
        <taxon>Metazoa</taxon>
        <taxon>Cnidaria</taxon>
        <taxon>Anthozoa</taxon>
        <taxon>Octocorallia</taxon>
        <taxon>Malacalcyonacea</taxon>
        <taxon>Plexauridae</taxon>
        <taxon>Paramuricea</taxon>
    </lineage>
</organism>
<keyword evidence="2" id="KW-1185">Reference proteome</keyword>
<dbReference type="AlphaFoldDB" id="A0A7D9LFU6"/>
<accession>A0A7D9LFU6</accession>
<reference evidence="1" key="1">
    <citation type="submission" date="2020-04" db="EMBL/GenBank/DDBJ databases">
        <authorList>
            <person name="Alioto T."/>
            <person name="Alioto T."/>
            <person name="Gomez Garrido J."/>
        </authorList>
    </citation>
    <scope>NUCLEOTIDE SEQUENCE</scope>
    <source>
        <strain evidence="1">A484AB</strain>
    </source>
</reference>
<evidence type="ECO:0000313" key="2">
    <source>
        <dbReference type="Proteomes" id="UP001152795"/>
    </source>
</evidence>